<gene>
    <name evidence="2" type="ORF">CASFOL_031628</name>
</gene>
<dbReference type="Proteomes" id="UP001632038">
    <property type="component" value="Unassembled WGS sequence"/>
</dbReference>
<reference evidence="3" key="1">
    <citation type="journal article" date="2024" name="IScience">
        <title>Strigolactones Initiate the Formation of Haustorium-like Structures in Castilleja.</title>
        <authorList>
            <person name="Buerger M."/>
            <person name="Peterson D."/>
            <person name="Chory J."/>
        </authorList>
    </citation>
    <scope>NUCLEOTIDE SEQUENCE [LARGE SCALE GENOMIC DNA]</scope>
</reference>
<dbReference type="EMBL" id="JAVIJP010000053">
    <property type="protein sequence ID" value="KAL3624960.1"/>
    <property type="molecule type" value="Genomic_DNA"/>
</dbReference>
<organism evidence="2 3">
    <name type="scientific">Castilleja foliolosa</name>
    <dbReference type="NCBI Taxonomy" id="1961234"/>
    <lineage>
        <taxon>Eukaryota</taxon>
        <taxon>Viridiplantae</taxon>
        <taxon>Streptophyta</taxon>
        <taxon>Embryophyta</taxon>
        <taxon>Tracheophyta</taxon>
        <taxon>Spermatophyta</taxon>
        <taxon>Magnoliopsida</taxon>
        <taxon>eudicotyledons</taxon>
        <taxon>Gunneridae</taxon>
        <taxon>Pentapetalae</taxon>
        <taxon>asterids</taxon>
        <taxon>lamiids</taxon>
        <taxon>Lamiales</taxon>
        <taxon>Orobanchaceae</taxon>
        <taxon>Pedicularideae</taxon>
        <taxon>Castillejinae</taxon>
        <taxon>Castilleja</taxon>
    </lineage>
</organism>
<evidence type="ECO:0000256" key="1">
    <source>
        <dbReference type="ARBA" id="ARBA00009861"/>
    </source>
</evidence>
<dbReference type="PANTHER" id="PTHR31642:SF266">
    <property type="entry name" value="HXXXD-TYPE ACYL-TRANSFERASE FAMILY PROTEIN"/>
    <property type="match status" value="1"/>
</dbReference>
<dbReference type="InterPro" id="IPR050317">
    <property type="entry name" value="Plant_Fungal_Acyltransferase"/>
</dbReference>
<evidence type="ECO:0000313" key="2">
    <source>
        <dbReference type="EMBL" id="KAL3624960.1"/>
    </source>
</evidence>
<name>A0ABD3C580_9LAMI</name>
<sequence>MCIKTGFVVNVMKKEVVAAALPMQDHWLPLSNLDLLLPPVDFGVLFCYDNQLYQLSFGHMVGVLKKALAQTLVSYYALAGELVKNRAGEPELLCNNGGVDFYEAFADVELRDVDLYNPDESVEGKLVPARNRGVLAVQVTQLNGGSLVVACTFAHQVVDAHSANMFLVSWAEMAQSKPLSQPPSFRRSLLLPRRPGVYHLSVDDMYIPVSALPPPPQNHSQNDDVQSALSRIYYIKSDQVYKLQALANMGINCPNAKKRTKLEAFCAFLWKTIVSGEFSSCDGFSRLGIVVNGRTRLINGGDSKETNLITSYFGNVLSIPFGEKKIRDLKQNSLNWVSNEVHGFLQSASTEEHFLGLIDWVEEHRPELGLSKIYAANATEEEPAVVVSSGQHFPVRKIDFGWGLPVFGSYHFPWGGKSGYVMPMPSPKGNGDWIVYMHLLKGQLELIETNAGHVFIPLTSDYLFSLA</sequence>
<dbReference type="InterPro" id="IPR023213">
    <property type="entry name" value="CAT-like_dom_sf"/>
</dbReference>
<dbReference type="Gene3D" id="3.30.559.10">
    <property type="entry name" value="Chloramphenicol acetyltransferase-like domain"/>
    <property type="match status" value="2"/>
</dbReference>
<keyword evidence="3" id="KW-1185">Reference proteome</keyword>
<dbReference type="Pfam" id="PF02458">
    <property type="entry name" value="Transferase"/>
    <property type="match status" value="1"/>
</dbReference>
<protein>
    <submittedName>
        <fullName evidence="2">Uncharacterized protein</fullName>
    </submittedName>
</protein>
<accession>A0ABD3C580</accession>
<proteinExistence type="inferred from homology"/>
<comment type="caution">
    <text evidence="2">The sequence shown here is derived from an EMBL/GenBank/DDBJ whole genome shotgun (WGS) entry which is preliminary data.</text>
</comment>
<evidence type="ECO:0000313" key="3">
    <source>
        <dbReference type="Proteomes" id="UP001632038"/>
    </source>
</evidence>
<comment type="similarity">
    <text evidence="1">Belongs to the plant acyltransferase family.</text>
</comment>
<dbReference type="PANTHER" id="PTHR31642">
    <property type="entry name" value="TRICHOTHECENE 3-O-ACETYLTRANSFERASE"/>
    <property type="match status" value="1"/>
</dbReference>
<dbReference type="AlphaFoldDB" id="A0ABD3C580"/>